<dbReference type="InterPro" id="IPR011989">
    <property type="entry name" value="ARM-like"/>
</dbReference>
<dbReference type="AlphaFoldDB" id="A0A443QZJ3"/>
<protein>
    <submittedName>
        <fullName evidence="4">Transport and Golgi organization protein 6-like protein</fullName>
    </submittedName>
</protein>
<dbReference type="GO" id="GO:0009306">
    <property type="term" value="P:protein secretion"/>
    <property type="evidence" value="ECO:0007669"/>
    <property type="project" value="TreeGrafter"/>
</dbReference>
<dbReference type="InterPro" id="IPR016024">
    <property type="entry name" value="ARM-type_fold"/>
</dbReference>
<dbReference type="InterPro" id="IPR057407">
    <property type="entry name" value="HEAT_TANGO6"/>
</dbReference>
<gene>
    <name evidence="4" type="ORF">B4U79_14989</name>
</gene>
<comment type="caution">
    <text evidence="4">The sequence shown here is derived from an EMBL/GenBank/DDBJ whole genome shotgun (WGS) entry which is preliminary data.</text>
</comment>
<organism evidence="4 5">
    <name type="scientific">Dinothrombium tinctorium</name>
    <dbReference type="NCBI Taxonomy" id="1965070"/>
    <lineage>
        <taxon>Eukaryota</taxon>
        <taxon>Metazoa</taxon>
        <taxon>Ecdysozoa</taxon>
        <taxon>Arthropoda</taxon>
        <taxon>Chelicerata</taxon>
        <taxon>Arachnida</taxon>
        <taxon>Acari</taxon>
        <taxon>Acariformes</taxon>
        <taxon>Trombidiformes</taxon>
        <taxon>Prostigmata</taxon>
        <taxon>Anystina</taxon>
        <taxon>Parasitengona</taxon>
        <taxon>Trombidioidea</taxon>
        <taxon>Trombidiidae</taxon>
        <taxon>Dinothrombium</taxon>
    </lineage>
</organism>
<evidence type="ECO:0000256" key="1">
    <source>
        <dbReference type="ARBA" id="ARBA00005724"/>
    </source>
</evidence>
<accession>A0A443QZJ3</accession>
<proteinExistence type="inferred from homology"/>
<evidence type="ECO:0000313" key="4">
    <source>
        <dbReference type="EMBL" id="RWS08416.1"/>
    </source>
</evidence>
<dbReference type="SUPFAM" id="SSF48371">
    <property type="entry name" value="ARM repeat"/>
    <property type="match status" value="1"/>
</dbReference>
<dbReference type="Pfam" id="PF23565">
    <property type="entry name" value="ARM_TANGO6"/>
    <property type="match status" value="1"/>
</dbReference>
<dbReference type="Pfam" id="PF10363">
    <property type="entry name" value="RTP1_C1"/>
    <property type="match status" value="1"/>
</dbReference>
<feature type="domain" description="TANGO6 HEAT repeat" evidence="3">
    <location>
        <begin position="50"/>
        <end position="207"/>
    </location>
</feature>
<sequence>MDACEEFRKLLLETRNANANKRQVSLKLCSLLVEERGLLRFIQSTLDLDESSQRATTHLQRFHATATIVARMPALSVSESEYFQRLAAQLFDILKLNPRQNAEITEKLWKIAAFICIELNERNTKLTDVHIIEPIANAMQNKHFEQHRLTVKNSLLITNRLVICKFPLSKLFRLFSNLFYIHSKLMKTQSHLKTPVENTLAAFVSSNIRIVYLLENTIFNEHYLYDMFSAKTVTICDEITVDFEFDGEQKNEIEPNLAKIDDIAQAAIGLIEKSSEDFKIEFFLRLMDRMLLSSSPFFKLLLYALIDSLQPSVSNVILNKPSKSIQFVVSNLDRITNTFHSELFDFKEPFSADKEHESKCLDEVLTASLNVSLEIVSQLIDSNKKLNEEDKSLLNYCITSLEKIIDLFANEEIKCVAKNLKSKIMQLNEKKLSSESLECSEVQEAISSLNDSSLPVRAHGLILLRRLVLSKNESVMKEKQRLWINVEACLSDKESYIYLAAIRTLAAFAVVATDDVLPVLLRAFHDKSRTIQERVNIGEVLIFLSKDIGQMANHYSKSFVDAFLRGTKDEDPTIRMSSLSNLGQFCAVLNFGISPYIIEIFHCVKCILQTDPFLEVKRASIMFIHLMLNGMDKNTIKAIETEILSIYRLLKQVYNTTLDDVLQLHCQLGIEQIDRIAKELLTMNTDNLKRIQII</sequence>
<comment type="similarity">
    <text evidence="1">Belongs to the Tango6 family.</text>
</comment>
<evidence type="ECO:0000259" key="3">
    <source>
        <dbReference type="Pfam" id="PF23565"/>
    </source>
</evidence>
<evidence type="ECO:0000313" key="5">
    <source>
        <dbReference type="Proteomes" id="UP000285301"/>
    </source>
</evidence>
<keyword evidence="5" id="KW-1185">Reference proteome</keyword>
<evidence type="ECO:0000259" key="2">
    <source>
        <dbReference type="Pfam" id="PF10363"/>
    </source>
</evidence>
<dbReference type="InterPro" id="IPR039600">
    <property type="entry name" value="TANGO6/Rtp1"/>
</dbReference>
<dbReference type="InterPro" id="IPR019451">
    <property type="entry name" value="Rtp1_C1"/>
</dbReference>
<name>A0A443QZJ3_9ACAR</name>
<dbReference type="STRING" id="1965070.A0A443QZJ3"/>
<dbReference type="PANTHER" id="PTHR20959:SF1">
    <property type="entry name" value="TRANSPORT AND GOLGI ORGANIZATION PROTEIN 6 HOMOLOG"/>
    <property type="match status" value="1"/>
</dbReference>
<dbReference type="OrthoDB" id="39591at2759"/>
<dbReference type="PANTHER" id="PTHR20959">
    <property type="entry name" value="TRANSPORT AND GOLGI ORGANIZATION PROTEIN 6 FAMILY MEMBER"/>
    <property type="match status" value="1"/>
</dbReference>
<dbReference type="Gene3D" id="1.25.10.10">
    <property type="entry name" value="Leucine-rich Repeat Variant"/>
    <property type="match status" value="1"/>
</dbReference>
<dbReference type="EMBL" id="NCKU01002982">
    <property type="protein sequence ID" value="RWS08416.1"/>
    <property type="molecule type" value="Genomic_DNA"/>
</dbReference>
<dbReference type="Proteomes" id="UP000285301">
    <property type="component" value="Unassembled WGS sequence"/>
</dbReference>
<reference evidence="4 5" key="1">
    <citation type="journal article" date="2018" name="Gigascience">
        <title>Genomes of trombidid mites reveal novel predicted allergens and laterally-transferred genes associated with secondary metabolism.</title>
        <authorList>
            <person name="Dong X."/>
            <person name="Chaisiri K."/>
            <person name="Xia D."/>
            <person name="Armstrong S.D."/>
            <person name="Fang Y."/>
            <person name="Donnelly M.J."/>
            <person name="Kadowaki T."/>
            <person name="McGarry J.W."/>
            <person name="Darby A.C."/>
            <person name="Makepeace B.L."/>
        </authorList>
    </citation>
    <scope>NUCLEOTIDE SEQUENCE [LARGE SCALE GENOMIC DNA]</scope>
    <source>
        <strain evidence="4">UoL-WK</strain>
    </source>
</reference>
<feature type="domain" description="RNA polymerase II assembly factor Rtp1 C-terminal" evidence="2">
    <location>
        <begin position="443"/>
        <end position="551"/>
    </location>
</feature>